<protein>
    <submittedName>
        <fullName evidence="1">Uncharacterized protein</fullName>
    </submittedName>
</protein>
<dbReference type="AlphaFoldDB" id="A0A0L8AHG9"/>
<dbReference type="Proteomes" id="UP000036908">
    <property type="component" value="Unassembled WGS sequence"/>
</dbReference>
<evidence type="ECO:0000313" key="2">
    <source>
        <dbReference type="Proteomes" id="UP000036908"/>
    </source>
</evidence>
<gene>
    <name evidence="1" type="ORF">OB69_17075</name>
</gene>
<comment type="caution">
    <text evidence="1">The sequence shown here is derived from an EMBL/GenBank/DDBJ whole genome shotgun (WGS) entry which is preliminary data.</text>
</comment>
<sequence length="129" mass="14839">MTLFIHLQIKPIEQIQFSNEWMGIMKTEFPEALIFEADSHSEPFVIGQGVSFLKEAKKVVMFLDSNPNEKLGTCAPLIEKVLRDKAVTPFILMQGQNAMFEKMAKMMMKQFSEYEGVEESLVQISRFLN</sequence>
<dbReference type="RefSeq" id="WP_053224967.1">
    <property type="nucleotide sequence ID" value="NZ_JSVA01000022.1"/>
</dbReference>
<name>A0A0L8AHG9_9BACT</name>
<proteinExistence type="predicted"/>
<accession>A0A0L8AHG9</accession>
<dbReference type="PATRIC" id="fig|1566026.4.peg.1854"/>
<reference evidence="2" key="1">
    <citation type="submission" date="2014-11" db="EMBL/GenBank/DDBJ databases">
        <title>Genome sequencing of Roseivirga sp. D-25.</title>
        <authorList>
            <person name="Selvaratnam C."/>
            <person name="Thevarajoo S."/>
            <person name="Goh K.M."/>
            <person name="Eee R."/>
            <person name="Chan K.-G."/>
            <person name="Chong C.S."/>
        </authorList>
    </citation>
    <scope>NUCLEOTIDE SEQUENCE [LARGE SCALE GENOMIC DNA]</scope>
    <source>
        <strain evidence="2">D-25</strain>
    </source>
</reference>
<evidence type="ECO:0000313" key="1">
    <source>
        <dbReference type="EMBL" id="KOF01575.1"/>
    </source>
</evidence>
<dbReference type="OrthoDB" id="982798at2"/>
<keyword evidence="2" id="KW-1185">Reference proteome</keyword>
<dbReference type="EMBL" id="JSVA01000022">
    <property type="protein sequence ID" value="KOF01575.1"/>
    <property type="molecule type" value="Genomic_DNA"/>
</dbReference>
<organism evidence="1 2">
    <name type="scientific">Roseivirga seohaensis subsp. aquiponti</name>
    <dbReference type="NCBI Taxonomy" id="1566026"/>
    <lineage>
        <taxon>Bacteria</taxon>
        <taxon>Pseudomonadati</taxon>
        <taxon>Bacteroidota</taxon>
        <taxon>Cytophagia</taxon>
        <taxon>Cytophagales</taxon>
        <taxon>Roseivirgaceae</taxon>
        <taxon>Roseivirga</taxon>
    </lineage>
</organism>